<keyword evidence="1" id="KW-0812">Transmembrane</keyword>
<dbReference type="Proteomes" id="UP001164929">
    <property type="component" value="Chromosome 1"/>
</dbReference>
<evidence type="ECO:0000313" key="2">
    <source>
        <dbReference type="EMBL" id="KAJ7009463.1"/>
    </source>
</evidence>
<keyword evidence="1" id="KW-0472">Membrane</keyword>
<comment type="caution">
    <text evidence="2">The sequence shown here is derived from an EMBL/GenBank/DDBJ whole genome shotgun (WGS) entry which is preliminary data.</text>
</comment>
<proteinExistence type="predicted"/>
<protein>
    <submittedName>
        <fullName evidence="2">Uncharacterized protein</fullName>
    </submittedName>
</protein>
<keyword evidence="3" id="KW-1185">Reference proteome</keyword>
<reference evidence="2 3" key="1">
    <citation type="journal article" date="2023" name="Mol. Ecol. Resour.">
        <title>Chromosome-level genome assembly of a triploid poplar Populus alba 'Berolinensis'.</title>
        <authorList>
            <person name="Chen S."/>
            <person name="Yu Y."/>
            <person name="Wang X."/>
            <person name="Wang S."/>
            <person name="Zhang T."/>
            <person name="Zhou Y."/>
            <person name="He R."/>
            <person name="Meng N."/>
            <person name="Wang Y."/>
            <person name="Liu W."/>
            <person name="Liu Z."/>
            <person name="Liu J."/>
            <person name="Guo Q."/>
            <person name="Huang H."/>
            <person name="Sederoff R.R."/>
            <person name="Wang G."/>
            <person name="Qu G."/>
            <person name="Chen S."/>
        </authorList>
    </citation>
    <scope>NUCLEOTIDE SEQUENCE [LARGE SCALE GENOMIC DNA]</scope>
    <source>
        <strain evidence="2">SC-2020</strain>
    </source>
</reference>
<dbReference type="EMBL" id="JAQIZT010000001">
    <property type="protein sequence ID" value="KAJ7009463.1"/>
    <property type="molecule type" value="Genomic_DNA"/>
</dbReference>
<name>A0AAD6RI49_9ROSI</name>
<evidence type="ECO:0000256" key="1">
    <source>
        <dbReference type="SAM" id="Phobius"/>
    </source>
</evidence>
<feature type="transmembrane region" description="Helical" evidence="1">
    <location>
        <begin position="77"/>
        <end position="97"/>
    </location>
</feature>
<gene>
    <name evidence="2" type="ORF">NC653_000217</name>
</gene>
<organism evidence="2 3">
    <name type="scientific">Populus alba x Populus x berolinensis</name>
    <dbReference type="NCBI Taxonomy" id="444605"/>
    <lineage>
        <taxon>Eukaryota</taxon>
        <taxon>Viridiplantae</taxon>
        <taxon>Streptophyta</taxon>
        <taxon>Embryophyta</taxon>
        <taxon>Tracheophyta</taxon>
        <taxon>Spermatophyta</taxon>
        <taxon>Magnoliopsida</taxon>
        <taxon>eudicotyledons</taxon>
        <taxon>Gunneridae</taxon>
        <taxon>Pentapetalae</taxon>
        <taxon>rosids</taxon>
        <taxon>fabids</taxon>
        <taxon>Malpighiales</taxon>
        <taxon>Salicaceae</taxon>
        <taxon>Saliceae</taxon>
        <taxon>Populus</taxon>
    </lineage>
</organism>
<dbReference type="AlphaFoldDB" id="A0AAD6RI49"/>
<feature type="transmembrane region" description="Helical" evidence="1">
    <location>
        <begin position="54"/>
        <end position="71"/>
    </location>
</feature>
<accession>A0AAD6RI49</accession>
<evidence type="ECO:0000313" key="3">
    <source>
        <dbReference type="Proteomes" id="UP001164929"/>
    </source>
</evidence>
<sequence length="118" mass="13282">MSKRSPRRESAAAAAATTSLASKIWKVKMKKILTLHFLYLLVLRDPKRKLPYKLYKTTVIVVTATTCNVIISSSSSITPASIMVFSSISFILLLKYLSQKNLQLITVKLQLFIPPSFY</sequence>
<keyword evidence="1" id="KW-1133">Transmembrane helix</keyword>